<dbReference type="SMART" id="SM00494">
    <property type="entry name" value="ChtBD2"/>
    <property type="match status" value="3"/>
</dbReference>
<dbReference type="Gene3D" id="3.10.50.10">
    <property type="match status" value="1"/>
</dbReference>
<evidence type="ECO:0000256" key="1">
    <source>
        <dbReference type="ARBA" id="ARBA00009121"/>
    </source>
</evidence>
<dbReference type="InterPro" id="IPR011583">
    <property type="entry name" value="Chitinase_II/V-like_cat"/>
</dbReference>
<evidence type="ECO:0000313" key="12">
    <source>
        <dbReference type="Proteomes" id="UP000663879"/>
    </source>
</evidence>
<dbReference type="InterPro" id="IPR029070">
    <property type="entry name" value="Chitinase_insertion_sf"/>
</dbReference>
<keyword evidence="12" id="KW-1185">Reference proteome</keyword>
<dbReference type="AlphaFoldDB" id="A0A813PAE8"/>
<dbReference type="GO" id="GO:0005975">
    <property type="term" value="P:carbohydrate metabolic process"/>
    <property type="evidence" value="ECO:0007669"/>
    <property type="project" value="InterPro"/>
</dbReference>
<keyword evidence="6 7" id="KW-0326">Glycosidase</keyword>
<reference evidence="11" key="1">
    <citation type="submission" date="2021-02" db="EMBL/GenBank/DDBJ databases">
        <authorList>
            <person name="Nowell W R."/>
        </authorList>
    </citation>
    <scope>NUCLEOTIDE SEQUENCE</scope>
    <source>
        <strain evidence="11">Ploen Becks lab</strain>
    </source>
</reference>
<dbReference type="Proteomes" id="UP000663879">
    <property type="component" value="Unassembled WGS sequence"/>
</dbReference>
<organism evidence="11 12">
    <name type="scientific">Brachionus calyciflorus</name>
    <dbReference type="NCBI Taxonomy" id="104777"/>
    <lineage>
        <taxon>Eukaryota</taxon>
        <taxon>Metazoa</taxon>
        <taxon>Spiralia</taxon>
        <taxon>Gnathifera</taxon>
        <taxon>Rotifera</taxon>
        <taxon>Eurotatoria</taxon>
        <taxon>Monogononta</taxon>
        <taxon>Pseudotrocha</taxon>
        <taxon>Ploima</taxon>
        <taxon>Brachionidae</taxon>
        <taxon>Brachionus</taxon>
    </lineage>
</organism>
<dbReference type="PROSITE" id="PS50940">
    <property type="entry name" value="CHIT_BIND_II"/>
    <property type="match status" value="3"/>
</dbReference>
<comment type="caution">
    <text evidence="11">The sequence shown here is derived from an EMBL/GenBank/DDBJ whole genome shotgun (WGS) entry which is preliminary data.</text>
</comment>
<name>A0A813PAE8_9BILA</name>
<dbReference type="InterPro" id="IPR036508">
    <property type="entry name" value="Chitin-bd_dom_sf"/>
</dbReference>
<evidence type="ECO:0000256" key="7">
    <source>
        <dbReference type="RuleBase" id="RU000489"/>
    </source>
</evidence>
<feature type="domain" description="GH18" evidence="10">
    <location>
        <begin position="169"/>
        <end position="535"/>
    </location>
</feature>
<evidence type="ECO:0000256" key="4">
    <source>
        <dbReference type="ARBA" id="ARBA00022801"/>
    </source>
</evidence>
<dbReference type="InterPro" id="IPR050314">
    <property type="entry name" value="Glycosyl_Hydrlase_18"/>
</dbReference>
<dbReference type="OrthoDB" id="76388at2759"/>
<dbReference type="PANTHER" id="PTHR11177:SF317">
    <property type="entry name" value="CHITINASE 12-RELATED"/>
    <property type="match status" value="1"/>
</dbReference>
<feature type="domain" description="Chitin-binding type-2" evidence="9">
    <location>
        <begin position="556"/>
        <end position="617"/>
    </location>
</feature>
<dbReference type="SUPFAM" id="SSF54556">
    <property type="entry name" value="Chitinase insertion domain"/>
    <property type="match status" value="1"/>
</dbReference>
<dbReference type="InterPro" id="IPR001223">
    <property type="entry name" value="Glyco_hydro18_cat"/>
</dbReference>
<accession>A0A813PAE8</accession>
<dbReference type="GO" id="GO:0005576">
    <property type="term" value="C:extracellular region"/>
    <property type="evidence" value="ECO:0007669"/>
    <property type="project" value="InterPro"/>
</dbReference>
<dbReference type="GO" id="GO:0008061">
    <property type="term" value="F:chitin binding"/>
    <property type="evidence" value="ECO:0007669"/>
    <property type="project" value="UniProtKB-KW"/>
</dbReference>
<dbReference type="GO" id="GO:0006032">
    <property type="term" value="P:chitin catabolic process"/>
    <property type="evidence" value="ECO:0007669"/>
    <property type="project" value="TreeGrafter"/>
</dbReference>
<dbReference type="FunFam" id="3.10.50.10:FF:000001">
    <property type="entry name" value="Chitinase 3-like 1"/>
    <property type="match status" value="1"/>
</dbReference>
<dbReference type="SUPFAM" id="SSF57625">
    <property type="entry name" value="Invertebrate chitin-binding proteins"/>
    <property type="match status" value="3"/>
</dbReference>
<gene>
    <name evidence="11" type="ORF">OXX778_LOCUS3774</name>
</gene>
<dbReference type="InterPro" id="IPR002557">
    <property type="entry name" value="Chitin-bd_dom"/>
</dbReference>
<evidence type="ECO:0000256" key="6">
    <source>
        <dbReference type="ARBA" id="ARBA00023295"/>
    </source>
</evidence>
<dbReference type="GO" id="GO:0004568">
    <property type="term" value="F:chitinase activity"/>
    <property type="evidence" value="ECO:0007669"/>
    <property type="project" value="TreeGrafter"/>
</dbReference>
<keyword evidence="3" id="KW-0732">Signal</keyword>
<evidence type="ECO:0000256" key="2">
    <source>
        <dbReference type="ARBA" id="ARBA00022669"/>
    </source>
</evidence>
<keyword evidence="2" id="KW-0147">Chitin-binding</keyword>
<dbReference type="Gene3D" id="3.20.20.80">
    <property type="entry name" value="Glycosidases"/>
    <property type="match status" value="2"/>
</dbReference>
<dbReference type="PANTHER" id="PTHR11177">
    <property type="entry name" value="CHITINASE"/>
    <property type="match status" value="1"/>
</dbReference>
<dbReference type="SUPFAM" id="SSF51445">
    <property type="entry name" value="(Trans)glycosidases"/>
    <property type="match status" value="1"/>
</dbReference>
<keyword evidence="5" id="KW-1015">Disulfide bond</keyword>
<evidence type="ECO:0000313" key="11">
    <source>
        <dbReference type="EMBL" id="CAF0748267.1"/>
    </source>
</evidence>
<evidence type="ECO:0000256" key="3">
    <source>
        <dbReference type="ARBA" id="ARBA00022729"/>
    </source>
</evidence>
<proteinExistence type="inferred from homology"/>
<feature type="domain" description="Chitin-binding type-2" evidence="9">
    <location>
        <begin position="660"/>
        <end position="727"/>
    </location>
</feature>
<evidence type="ECO:0000259" key="9">
    <source>
        <dbReference type="PROSITE" id="PS50940"/>
    </source>
</evidence>
<dbReference type="Gene3D" id="2.170.140.10">
    <property type="entry name" value="Chitin binding domain"/>
    <property type="match status" value="1"/>
</dbReference>
<evidence type="ECO:0008006" key="13">
    <source>
        <dbReference type="Google" id="ProtNLM"/>
    </source>
</evidence>
<dbReference type="EMBL" id="CAJNOC010000345">
    <property type="protein sequence ID" value="CAF0748267.1"/>
    <property type="molecule type" value="Genomic_DNA"/>
</dbReference>
<feature type="non-terminal residue" evidence="11">
    <location>
        <position position="799"/>
    </location>
</feature>
<protein>
    <recommendedName>
        <fullName evidence="13">Chitinase</fullName>
    </recommendedName>
</protein>
<keyword evidence="4 7" id="KW-0378">Hydrolase</keyword>
<comment type="similarity">
    <text evidence="1">Belongs to the glycosyl hydrolase 18 family. Chitinase class II subfamily.</text>
</comment>
<feature type="compositionally biased region" description="Low complexity" evidence="8">
    <location>
        <begin position="633"/>
        <end position="650"/>
    </location>
</feature>
<dbReference type="FunFam" id="3.20.20.80:FF:000007">
    <property type="entry name" value="Acidic mammalian chitinase"/>
    <property type="match status" value="1"/>
</dbReference>
<evidence type="ECO:0000256" key="8">
    <source>
        <dbReference type="SAM" id="MobiDB-lite"/>
    </source>
</evidence>
<dbReference type="SMART" id="SM00636">
    <property type="entry name" value="Glyco_18"/>
    <property type="match status" value="1"/>
</dbReference>
<dbReference type="PROSITE" id="PS51910">
    <property type="entry name" value="GH18_2"/>
    <property type="match status" value="2"/>
</dbReference>
<dbReference type="PROSITE" id="PS01095">
    <property type="entry name" value="GH18_1"/>
    <property type="match status" value="1"/>
</dbReference>
<dbReference type="CDD" id="cd02872">
    <property type="entry name" value="GH18_chitolectin_chitotriosidase"/>
    <property type="match status" value="1"/>
</dbReference>
<evidence type="ECO:0000256" key="5">
    <source>
        <dbReference type="ARBA" id="ARBA00023157"/>
    </source>
</evidence>
<evidence type="ECO:0000259" key="10">
    <source>
        <dbReference type="PROSITE" id="PS51910"/>
    </source>
</evidence>
<sequence length="799" mass="90133">FDDFNGQFCNQGKYPLVNAVKNALKGSGGFNPAPVIPTVRPTFRPTLAPQPVIPTFRPTVAPTRPPFNIITTKSQVENNKCPDGDGFYADFASNCEKYYFCVNQGKPEASILNFKCPQNLRYDMNTKSCNFASSVSCKPNQQETELTTIKPLNPNNNQFIDSPNLGSKKLIVCYHTNWAQYRVGDGKFVPENIEPNLCDIIIYSFAKLSGDKLEPFEWNDLSTSWSSGMYEKTKNLKKLNPSLKILIAVGGWNVGSGPFSDMVHSDQARKNFVRNSLQFLKDNGFDGLDLDWEYPGSREGSRSTDKTLFTTLCKELKDAFRPKNLLLTAAVGAGYETVVNGYEIDKISKHLDYINLMTYDLHGSWEKILGHNAPLYPRRNESPDQAKLNVEWAVNYWLSQGCPKEKLLVGLSLYGRSFTYSGNKNLGAPNTGPGSQGRFTAAPGMLSYYEVCEKIKQGWRVERNDEQKIPYAYSNNEWVGYDDPESLRAKARFIKEKNLAGGMFWSLDFDDFSGKFCNQGKFPLVNAVKSELSNGVVVRPVVTNKPVTPSSNFDQESICIFGNGYYPDVQNDCQTYFVCVGQGTSKAKAYRYSCPVGKIFDSKTKGCYAKGSVSCSKTNEKDTREFTDPPKPTTESTTETTTTKTTIQTKPPSPVTISETGLCKNGNGYYVRKGTNCQSYYYCAFVKTKFERVYNYTCSNNYKFNPAIRLSHGVRIRNAKVDTICYAYDILLVSQTKRDLREQLGCVTKYGINKFTPEKAVFMVFDKGIQMRYQDQMKDLWQRKLELTGNHIEQLQCMR</sequence>
<dbReference type="InterPro" id="IPR017853">
    <property type="entry name" value="GH"/>
</dbReference>
<feature type="region of interest" description="Disordered" evidence="8">
    <location>
        <begin position="620"/>
        <end position="653"/>
    </location>
</feature>
<feature type="domain" description="Chitin-binding type-2" evidence="9">
    <location>
        <begin position="78"/>
        <end position="139"/>
    </location>
</feature>
<dbReference type="Pfam" id="PF01607">
    <property type="entry name" value="CBM_14"/>
    <property type="match status" value="2"/>
</dbReference>
<dbReference type="InterPro" id="IPR001579">
    <property type="entry name" value="Glyco_hydro_18_chit_AS"/>
</dbReference>
<dbReference type="Pfam" id="PF00704">
    <property type="entry name" value="Glyco_hydro_18"/>
    <property type="match status" value="1"/>
</dbReference>
<feature type="domain" description="GH18" evidence="10">
    <location>
        <begin position="1"/>
        <end position="27"/>
    </location>
</feature>